<proteinExistence type="predicted"/>
<evidence type="ECO:0000313" key="1">
    <source>
        <dbReference type="EMBL" id="GAT51580.1"/>
    </source>
</evidence>
<reference evidence="1" key="1">
    <citation type="submission" date="2014-09" db="EMBL/GenBank/DDBJ databases">
        <title>Genome sequence of the luminous mushroom Mycena chlorophos for searching fungal bioluminescence genes.</title>
        <authorList>
            <person name="Tanaka Y."/>
            <person name="Kasuga D."/>
            <person name="Oba Y."/>
            <person name="Hase S."/>
            <person name="Sato K."/>
            <person name="Oba Y."/>
            <person name="Sakakibara Y."/>
        </authorList>
    </citation>
    <scope>NUCLEOTIDE SEQUENCE</scope>
</reference>
<gene>
    <name evidence="1" type="ORF">MCHLO_08708</name>
</gene>
<dbReference type="Proteomes" id="UP000815677">
    <property type="component" value="Unassembled WGS sequence"/>
</dbReference>
<name>A0ABQ0LKJ3_MYCCL</name>
<sequence length="71" mass="7687">MSSSASSGHRRAVMLRTPLSLTALGFPISPALTAPPRLALRLPSTIRRARFRTGAPRDLFCKIRLAATLKS</sequence>
<protein>
    <submittedName>
        <fullName evidence="1">Uncharacterized protein</fullName>
    </submittedName>
</protein>
<organism evidence="1 2">
    <name type="scientific">Mycena chlorophos</name>
    <name type="common">Agaric fungus</name>
    <name type="synonym">Agaricus chlorophos</name>
    <dbReference type="NCBI Taxonomy" id="658473"/>
    <lineage>
        <taxon>Eukaryota</taxon>
        <taxon>Fungi</taxon>
        <taxon>Dikarya</taxon>
        <taxon>Basidiomycota</taxon>
        <taxon>Agaricomycotina</taxon>
        <taxon>Agaricomycetes</taxon>
        <taxon>Agaricomycetidae</taxon>
        <taxon>Agaricales</taxon>
        <taxon>Marasmiineae</taxon>
        <taxon>Mycenaceae</taxon>
        <taxon>Mycena</taxon>
    </lineage>
</organism>
<keyword evidence="2" id="KW-1185">Reference proteome</keyword>
<evidence type="ECO:0000313" key="2">
    <source>
        <dbReference type="Proteomes" id="UP000815677"/>
    </source>
</evidence>
<accession>A0ABQ0LKJ3</accession>
<dbReference type="EMBL" id="DF847227">
    <property type="protein sequence ID" value="GAT51580.1"/>
    <property type="molecule type" value="Genomic_DNA"/>
</dbReference>